<feature type="compositionally biased region" description="Basic residues" evidence="2">
    <location>
        <begin position="92"/>
        <end position="110"/>
    </location>
</feature>
<keyword evidence="5" id="KW-1185">Reference proteome</keyword>
<dbReference type="EnsemblMetazoa" id="CJA35039.1">
    <property type="protein sequence ID" value="CJA35039.1"/>
    <property type="gene ID" value="WBGene00210886"/>
</dbReference>
<accession>A0A8R1IJC3</accession>
<sequence>MVKIKHLFLISGSDILNPVRRSFLIVSEQRKRFSEVGQKVRNELAKLWHPSNSVNTIDDGSLGMLEIAKSSFNIASRVDFRGRKTEFVPKAIQKKQTQKKVDNKKKKNKTKKPENTKKTMEELDAELDAYMNTSN</sequence>
<dbReference type="Proteomes" id="UP000005237">
    <property type="component" value="Unassembled WGS sequence"/>
</dbReference>
<keyword evidence="1" id="KW-0694">RNA-binding</keyword>
<feature type="region of interest" description="Disordered" evidence="2">
    <location>
        <begin position="89"/>
        <end position="135"/>
    </location>
</feature>
<organism evidence="4 5">
    <name type="scientific">Caenorhabditis japonica</name>
    <dbReference type="NCBI Taxonomy" id="281687"/>
    <lineage>
        <taxon>Eukaryota</taxon>
        <taxon>Metazoa</taxon>
        <taxon>Ecdysozoa</taxon>
        <taxon>Nematoda</taxon>
        <taxon>Chromadorea</taxon>
        <taxon>Rhabditida</taxon>
        <taxon>Rhabditina</taxon>
        <taxon>Rhabditomorpha</taxon>
        <taxon>Rhabditoidea</taxon>
        <taxon>Rhabditidae</taxon>
        <taxon>Peloderinae</taxon>
        <taxon>Caenorhabditis</taxon>
    </lineage>
</organism>
<name>A0A8R1IJC3_CAEJA</name>
<dbReference type="Pfam" id="PF13865">
    <property type="entry name" value="FoP_duplication"/>
    <property type="match status" value="1"/>
</dbReference>
<evidence type="ECO:0000256" key="2">
    <source>
        <dbReference type="SAM" id="MobiDB-lite"/>
    </source>
</evidence>
<reference evidence="4" key="2">
    <citation type="submission" date="2022-06" db="UniProtKB">
        <authorList>
            <consortium name="EnsemblMetazoa"/>
        </authorList>
    </citation>
    <scope>IDENTIFICATION</scope>
    <source>
        <strain evidence="4">DF5081</strain>
    </source>
</reference>
<evidence type="ECO:0000256" key="1">
    <source>
        <dbReference type="ARBA" id="ARBA00022884"/>
    </source>
</evidence>
<evidence type="ECO:0000313" key="5">
    <source>
        <dbReference type="Proteomes" id="UP000005237"/>
    </source>
</evidence>
<evidence type="ECO:0000259" key="3">
    <source>
        <dbReference type="Pfam" id="PF13865"/>
    </source>
</evidence>
<protein>
    <submittedName>
        <fullName evidence="4">FoP_duplication domain-containing protein</fullName>
    </submittedName>
</protein>
<reference evidence="5" key="1">
    <citation type="submission" date="2010-08" db="EMBL/GenBank/DDBJ databases">
        <authorList>
            <consortium name="Caenorhabditis japonica Sequencing Consortium"/>
            <person name="Wilson R.K."/>
        </authorList>
    </citation>
    <scope>NUCLEOTIDE SEQUENCE [LARGE SCALE GENOMIC DNA]</scope>
    <source>
        <strain evidence="5">DF5081</strain>
    </source>
</reference>
<proteinExistence type="predicted"/>
<dbReference type="GO" id="GO:0003723">
    <property type="term" value="F:RNA binding"/>
    <property type="evidence" value="ECO:0007669"/>
    <property type="project" value="UniProtKB-KW"/>
</dbReference>
<dbReference type="InterPro" id="IPR025715">
    <property type="entry name" value="FoP_C"/>
</dbReference>
<feature type="compositionally biased region" description="Basic and acidic residues" evidence="2">
    <location>
        <begin position="111"/>
        <end position="121"/>
    </location>
</feature>
<evidence type="ECO:0000313" key="4">
    <source>
        <dbReference type="EnsemblMetazoa" id="CJA35039.1"/>
    </source>
</evidence>
<dbReference type="AlphaFoldDB" id="A0A8R1IJC3"/>
<feature type="domain" description="Chromatin target of PRMT1 protein C-terminal" evidence="3">
    <location>
        <begin position="95"/>
        <end position="132"/>
    </location>
</feature>